<dbReference type="AlphaFoldDB" id="A0AAN5ANT5"/>
<dbReference type="PANTHER" id="PTHR43031">
    <property type="entry name" value="FAD-DEPENDENT OXIDOREDUCTASE"/>
    <property type="match status" value="1"/>
</dbReference>
<dbReference type="CDD" id="cd00158">
    <property type="entry name" value="RHOD"/>
    <property type="match status" value="1"/>
</dbReference>
<organism evidence="2 3">
    <name type="scientific">Persicobacter diffluens</name>
    <dbReference type="NCBI Taxonomy" id="981"/>
    <lineage>
        <taxon>Bacteria</taxon>
        <taxon>Pseudomonadati</taxon>
        <taxon>Bacteroidota</taxon>
        <taxon>Cytophagia</taxon>
        <taxon>Cytophagales</taxon>
        <taxon>Persicobacteraceae</taxon>
        <taxon>Persicobacter</taxon>
    </lineage>
</organism>
<evidence type="ECO:0000313" key="3">
    <source>
        <dbReference type="Proteomes" id="UP001310022"/>
    </source>
</evidence>
<dbReference type="PANTHER" id="PTHR43031:SF18">
    <property type="entry name" value="RHODANESE-RELATED SULFURTRANSFERASES"/>
    <property type="match status" value="1"/>
</dbReference>
<keyword evidence="3" id="KW-1185">Reference proteome</keyword>
<proteinExistence type="predicted"/>
<dbReference type="SMART" id="SM00450">
    <property type="entry name" value="RHOD"/>
    <property type="match status" value="1"/>
</dbReference>
<dbReference type="InterPro" id="IPR050229">
    <property type="entry name" value="GlpE_sulfurtransferase"/>
</dbReference>
<sequence length="99" mass="10865">MIQQFKQFLGFGSNVDYQELIENGAKVVDVRSREEYASGHAEGSLNIPVNEVPQKIQQIKNLKSPVILCCASGMRASSVMGILKDAGMEVYNAGSWMNV</sequence>
<dbReference type="EMBL" id="BQKE01000003">
    <property type="protein sequence ID" value="GJM63656.1"/>
    <property type="molecule type" value="Genomic_DNA"/>
</dbReference>
<comment type="caution">
    <text evidence="2">The sequence shown here is derived from an EMBL/GenBank/DDBJ whole genome shotgun (WGS) entry which is preliminary data.</text>
</comment>
<dbReference type="InterPro" id="IPR036873">
    <property type="entry name" value="Rhodanese-like_dom_sf"/>
</dbReference>
<dbReference type="Gene3D" id="3.40.250.10">
    <property type="entry name" value="Rhodanese-like domain"/>
    <property type="match status" value="1"/>
</dbReference>
<gene>
    <name evidence="2" type="ORF">PEDI_42080</name>
</gene>
<dbReference type="InterPro" id="IPR001763">
    <property type="entry name" value="Rhodanese-like_dom"/>
</dbReference>
<dbReference type="RefSeq" id="WP_338238792.1">
    <property type="nucleotide sequence ID" value="NZ_BQKE01000003.1"/>
</dbReference>
<accession>A0AAN5ANT5</accession>
<dbReference type="Pfam" id="PF00581">
    <property type="entry name" value="Rhodanese"/>
    <property type="match status" value="1"/>
</dbReference>
<protein>
    <recommendedName>
        <fullName evidence="1">Rhodanese domain-containing protein</fullName>
    </recommendedName>
</protein>
<evidence type="ECO:0000259" key="1">
    <source>
        <dbReference type="PROSITE" id="PS50206"/>
    </source>
</evidence>
<dbReference type="Proteomes" id="UP001310022">
    <property type="component" value="Unassembled WGS sequence"/>
</dbReference>
<dbReference type="PROSITE" id="PS50206">
    <property type="entry name" value="RHODANESE_3"/>
    <property type="match status" value="1"/>
</dbReference>
<reference evidence="2 3" key="1">
    <citation type="submission" date="2021-12" db="EMBL/GenBank/DDBJ databases">
        <title>Genome sequencing of bacteria with rrn-lacking chromosome and rrn-plasmid.</title>
        <authorList>
            <person name="Anda M."/>
            <person name="Iwasaki W."/>
        </authorList>
    </citation>
    <scope>NUCLEOTIDE SEQUENCE [LARGE SCALE GENOMIC DNA]</scope>
    <source>
        <strain evidence="2 3">NBRC 15940</strain>
    </source>
</reference>
<evidence type="ECO:0000313" key="2">
    <source>
        <dbReference type="EMBL" id="GJM63656.1"/>
    </source>
</evidence>
<feature type="domain" description="Rhodanese" evidence="1">
    <location>
        <begin position="21"/>
        <end position="99"/>
    </location>
</feature>
<dbReference type="SUPFAM" id="SSF52821">
    <property type="entry name" value="Rhodanese/Cell cycle control phosphatase"/>
    <property type="match status" value="1"/>
</dbReference>
<name>A0AAN5ANT5_9BACT</name>